<accession>A0ABT7VSS4</accession>
<comment type="caution">
    <text evidence="1">The sequence shown here is derived from an EMBL/GenBank/DDBJ whole genome shotgun (WGS) entry which is preliminary data.</text>
</comment>
<organism evidence="1 2">
    <name type="scientific">Candidatus Marithioploca araucensis</name>
    <dbReference type="NCBI Taxonomy" id="70273"/>
    <lineage>
        <taxon>Bacteria</taxon>
        <taxon>Pseudomonadati</taxon>
        <taxon>Pseudomonadota</taxon>
        <taxon>Gammaproteobacteria</taxon>
        <taxon>Thiotrichales</taxon>
        <taxon>Thiotrichaceae</taxon>
        <taxon>Candidatus Marithioploca</taxon>
    </lineage>
</organism>
<protein>
    <submittedName>
        <fullName evidence="1">Uncharacterized protein</fullName>
    </submittedName>
</protein>
<evidence type="ECO:0000313" key="1">
    <source>
        <dbReference type="EMBL" id="MDM8562627.1"/>
    </source>
</evidence>
<sequence>MPRKKQEPKTIPIDSIKHADESRTNIPTKELREIFADDEQKMKLYPRNPDLVPQLVSRAKNDRSG</sequence>
<dbReference type="EMBL" id="JAUCGM010000227">
    <property type="protein sequence ID" value="MDM8562627.1"/>
    <property type="molecule type" value="Genomic_DNA"/>
</dbReference>
<reference evidence="1" key="1">
    <citation type="submission" date="2023-06" db="EMBL/GenBank/DDBJ databases">
        <title>Uncultivated large filamentous bacteria from sulfidic sediments reveal new species and different genomic features in energy metabolism and defense.</title>
        <authorList>
            <person name="Fonseca A."/>
        </authorList>
    </citation>
    <scope>NUCLEOTIDE SEQUENCE</scope>
    <source>
        <strain evidence="1">HSG4</strain>
    </source>
</reference>
<gene>
    <name evidence="1" type="ORF">QUF54_04660</name>
</gene>
<evidence type="ECO:0000313" key="2">
    <source>
        <dbReference type="Proteomes" id="UP001171945"/>
    </source>
</evidence>
<keyword evidence="2" id="KW-1185">Reference proteome</keyword>
<name>A0ABT7VSS4_9GAMM</name>
<proteinExistence type="predicted"/>
<dbReference type="Proteomes" id="UP001171945">
    <property type="component" value="Unassembled WGS sequence"/>
</dbReference>